<feature type="region of interest" description="Disordered" evidence="1">
    <location>
        <begin position="1590"/>
        <end position="1610"/>
    </location>
</feature>
<feature type="compositionally biased region" description="Low complexity" evidence="1">
    <location>
        <begin position="827"/>
        <end position="838"/>
    </location>
</feature>
<feature type="region of interest" description="Disordered" evidence="1">
    <location>
        <begin position="443"/>
        <end position="516"/>
    </location>
</feature>
<feature type="compositionally biased region" description="Low complexity" evidence="1">
    <location>
        <begin position="1115"/>
        <end position="1124"/>
    </location>
</feature>
<dbReference type="Proteomes" id="UP000006174">
    <property type="component" value="Unassembled WGS sequence"/>
</dbReference>
<feature type="region of interest" description="Disordered" evidence="1">
    <location>
        <begin position="977"/>
        <end position="1223"/>
    </location>
</feature>
<evidence type="ECO:0000256" key="1">
    <source>
        <dbReference type="SAM" id="MobiDB-lite"/>
    </source>
</evidence>
<proteinExistence type="predicted"/>
<feature type="compositionally biased region" description="Basic and acidic residues" evidence="1">
    <location>
        <begin position="1447"/>
        <end position="1458"/>
    </location>
</feature>
<feature type="compositionally biased region" description="Low complexity" evidence="1">
    <location>
        <begin position="715"/>
        <end position="724"/>
    </location>
</feature>
<feature type="compositionally biased region" description="Basic and acidic residues" evidence="1">
    <location>
        <begin position="1125"/>
        <end position="1136"/>
    </location>
</feature>
<dbReference type="Pfam" id="PF00339">
    <property type="entry name" value="Arrestin_N"/>
    <property type="match status" value="1"/>
</dbReference>
<sequence length="1732" mass="186862">MFAPPSPIPGSRPASAAGHQAYSHQHVYDPSRSPMPQEQRLHRSNSFSWKHELGLPPLPSEIDALGDSLDHALVPHMRPASRARALSPAVRPPSRYDPEFGGLEDPAEQRDRTQDHVNMVTKHPKVKVDVVLSSNIFEAGAMVSGKVELTCTTSQRLRLGQIAIELEAVEQLTSRDHAATQLFLYNRTMFQGDSLPPSNAVLPAAPVNGYWTARKGRTTFPFSFRLPSSAPSCVTFAGNASLRYGLKATVQTWYNEDKMIVTARREAFVIEKWSDEYHPRFREAVEAVGDTRLFMGGNGAVWLEAGISEQLFWGGGQMLVRCGVKNNTKRHLSGIKVALARRLIFPVGSTEGLHDSPDKVSLEPRITEIVHDQIFKGREYEFGPNAESVCTVAVDIPRDLRTIRKTRLFEVRTFAMVSLLLGSFAKDLTIEIPIYVAHTASGSGEAQRNHGGFEAGPPAHSLPQRPHSSMGHSHVSAPHQAQHHHHQHNHHHQTQHQVHSAQAHPHHGHHGPQMDPGMLEVKRIAAERGWSPAPMFDPRHRAVPSSRPASTAPGMIQLPSQAQPFVLSPNGQLEWNPAANSWNASRFMTPAPMAGHYIQRSVSAAPDVFHNVGLSQPANHPAAQITDPVAAWTVTQRAMSTSPGPAALAQHANFVPPNHAPGMPLPQVAAADMDGRRGSITSQEPYGGAPPQHVTYQNTEREVLPPMPEPQNIQKSAPSPKQYSAPPPQPPMNAFSGAGGAPPIAGLATIEEDGESQAGTIKTLQKLPTLGKTGTKGMNGSSVSRNNIEQFEAMAEAEEDEEEVKRQMIAMGMQPDDDAFPSRMTEAQAASVAQPSAPNREGPGPTPANSTNRRNEASQASQASSTGTYRPRASDIFQTMSSPELPHSPLVEENQRDKPAVEASAANVRRSQESKPESSQSKVDRRPSVVSLRRSSSSHGIGLQALETNLVRSTTPKIASSPRATVTMANVARADGTFSPLASPSVGHGGATRSRKNSALRAAALAHEESERRSAEEQARGAEERKRQLREEEARQAAAAEREAAEREGRRIREAEQQRQERERIAEHARRQRETREQEEKQRLKDEAERLAREQELRKRQEEEERERHLRQTAEAEAAQARAAAEAERESRRRSEAAAAKAKTSSTPSTPIERIHAAITPAASSIAPSVPSKTTVPSFAAPGRTSDRDRVALQRQAVHRIDGWLSNAASPNPSHMETPGTPSASVLSVLKREEPRLSAATNDEARSSFDYRSPSQVINPLWDGKSARSQTVEGSMPKSRTMADLTPSSKAFHAAVESRATKDDTVPQLSAELRALVDSSDIRPARKSGTALKEHPISRRISGLGASDKAPPSVVPAPSASQASSSEVKRERHTSMPSWPRPVLPAHSGIVDVRNVSGAALPVSSSNSNLPLSSERRVSRNPEAREVGIPSRVEKSLMAPTSQTKQCGKDEAGYDARSARGGRGGRVASVAQLWSKIAGDEDVGATEVDQGSLAAPQTDSQPRSASPSSASTVKPKPRRSSSATGGAPALDFSKKAMVTSASTTGVTAIAATFGGAANSAKPESLKSFTAPQFLNTSVSKPVFARVGESTASNQTYAKPEKRPLPKPVLQPGAVPAPQLVRPTAMRAQKAPAVERSSRRISTQLLSTFEKEKTSTSETPNAPASVKEMMSKVAVDSTILGALQGVDASTAQMTHDMSTLRRADGTEVKMSGRGTTKAIGGNKLKNLRAVWGS</sequence>
<feature type="region of interest" description="Disordered" evidence="1">
    <location>
        <begin position="814"/>
        <end position="948"/>
    </location>
</feature>
<dbReference type="OMA" id="MIAMGMQ"/>
<feature type="compositionally biased region" description="Polar residues" evidence="1">
    <location>
        <begin position="1207"/>
        <end position="1223"/>
    </location>
</feature>
<name>I2G048_USTHO</name>
<evidence type="ECO:0000313" key="3">
    <source>
        <dbReference type="EMBL" id="CCF52541.1"/>
    </source>
</evidence>
<reference evidence="3 4" key="1">
    <citation type="journal article" date="2012" name="Plant Cell">
        <title>Genome comparison of barley and maize smut fungi reveals targeted loss of RNA silencing components and species-specific presence of transposable elements.</title>
        <authorList>
            <person name="Laurie J.D."/>
            <person name="Ali S."/>
            <person name="Linning R."/>
            <person name="Mannhaupt G."/>
            <person name="Wong P."/>
            <person name="Gueldener U."/>
            <person name="Muensterkoetter M."/>
            <person name="Moore R."/>
            <person name="Kahmann R."/>
            <person name="Bakkeren G."/>
            <person name="Schirawski J."/>
        </authorList>
    </citation>
    <scope>NUCLEOTIDE SEQUENCE [LARGE SCALE GENOMIC DNA]</scope>
    <source>
        <strain evidence="4">Uh4875-4</strain>
    </source>
</reference>
<dbReference type="InterPro" id="IPR011022">
    <property type="entry name" value="Arrestin_C-like"/>
</dbReference>
<dbReference type="EMBL" id="CAGI01000175">
    <property type="protein sequence ID" value="CCF52541.1"/>
    <property type="molecule type" value="Genomic_DNA"/>
</dbReference>
<comment type="caution">
    <text evidence="3">The sequence shown here is derived from an EMBL/GenBank/DDBJ whole genome shotgun (WGS) entry which is preliminary data.</text>
</comment>
<feature type="compositionally biased region" description="Pro residues" evidence="1">
    <location>
        <begin position="1"/>
        <end position="10"/>
    </location>
</feature>
<dbReference type="InterPro" id="IPR011021">
    <property type="entry name" value="Arrestin-like_N"/>
</dbReference>
<evidence type="ECO:0000259" key="2">
    <source>
        <dbReference type="SMART" id="SM01017"/>
    </source>
</evidence>
<feature type="compositionally biased region" description="Basic and acidic residues" evidence="1">
    <location>
        <begin position="910"/>
        <end position="927"/>
    </location>
</feature>
<protein>
    <recommendedName>
        <fullName evidence="2">Arrestin C-terminal-like domain-containing protein</fullName>
    </recommendedName>
</protein>
<feature type="region of interest" description="Disordered" evidence="1">
    <location>
        <begin position="80"/>
        <end position="109"/>
    </location>
</feature>
<feature type="compositionally biased region" description="Low complexity" evidence="1">
    <location>
        <begin position="80"/>
        <end position="93"/>
    </location>
</feature>
<dbReference type="eggNOG" id="ENOG502RKAN">
    <property type="taxonomic scope" value="Eukaryota"/>
</dbReference>
<dbReference type="OrthoDB" id="298939at2759"/>
<feature type="compositionally biased region" description="Low complexity" evidence="1">
    <location>
        <begin position="1500"/>
        <end position="1511"/>
    </location>
</feature>
<dbReference type="InterPro" id="IPR014752">
    <property type="entry name" value="Arrestin-like_C"/>
</dbReference>
<feature type="region of interest" description="Disordered" evidence="1">
    <location>
        <begin position="1401"/>
        <end position="1467"/>
    </location>
</feature>
<feature type="compositionally biased region" description="Basic and acidic residues" evidence="1">
    <location>
        <begin position="1414"/>
        <end position="1426"/>
    </location>
</feature>
<evidence type="ECO:0000313" key="4">
    <source>
        <dbReference type="Proteomes" id="UP000006174"/>
    </source>
</evidence>
<feature type="compositionally biased region" description="Low complexity" evidence="1">
    <location>
        <begin position="1350"/>
        <end position="1366"/>
    </location>
</feature>
<dbReference type="STRING" id="1128400.I2G048"/>
<feature type="region of interest" description="Disordered" evidence="1">
    <location>
        <begin position="531"/>
        <end position="551"/>
    </location>
</feature>
<organism evidence="3 4">
    <name type="scientific">Ustilago hordei</name>
    <name type="common">Barley covered smut fungus</name>
    <dbReference type="NCBI Taxonomy" id="120017"/>
    <lineage>
        <taxon>Eukaryota</taxon>
        <taxon>Fungi</taxon>
        <taxon>Dikarya</taxon>
        <taxon>Basidiomycota</taxon>
        <taxon>Ustilaginomycotina</taxon>
        <taxon>Ustilaginomycetes</taxon>
        <taxon>Ustilaginales</taxon>
        <taxon>Ustilaginaceae</taxon>
        <taxon>Ustilago</taxon>
    </lineage>
</organism>
<feature type="domain" description="Arrestin C-terminal-like" evidence="2">
    <location>
        <begin position="297"/>
        <end position="441"/>
    </location>
</feature>
<dbReference type="InterPro" id="IPR014756">
    <property type="entry name" value="Ig_E-set"/>
</dbReference>
<feature type="compositionally biased region" description="Low complexity" evidence="1">
    <location>
        <begin position="1157"/>
        <end position="1172"/>
    </location>
</feature>
<feature type="compositionally biased region" description="Basic and acidic residues" evidence="1">
    <location>
        <begin position="1006"/>
        <end position="1114"/>
    </location>
</feature>
<dbReference type="SMART" id="SM01017">
    <property type="entry name" value="Arrestin_C"/>
    <property type="match status" value="1"/>
</dbReference>
<feature type="region of interest" description="Disordered" evidence="1">
    <location>
        <begin position="1"/>
        <end position="44"/>
    </location>
</feature>
<feature type="region of interest" description="Disordered" evidence="1">
    <location>
        <begin position="703"/>
        <end position="746"/>
    </location>
</feature>
<feature type="region of interest" description="Disordered" evidence="1">
    <location>
        <begin position="1237"/>
        <end position="1386"/>
    </location>
</feature>
<feature type="compositionally biased region" description="Low complexity" evidence="1">
    <location>
        <begin position="1401"/>
        <end position="1413"/>
    </location>
</feature>
<dbReference type="HOGENOM" id="CLU_003237_0_0_1"/>
<feature type="compositionally biased region" description="Low complexity" evidence="1">
    <location>
        <begin position="928"/>
        <end position="938"/>
    </location>
</feature>
<gene>
    <name evidence="3" type="ORF">UHOR_04651</name>
</gene>
<accession>I2G048</accession>
<keyword evidence="4" id="KW-1185">Reference proteome</keyword>
<dbReference type="SUPFAM" id="SSF81296">
    <property type="entry name" value="E set domains"/>
    <property type="match status" value="2"/>
</dbReference>
<feature type="compositionally biased region" description="Basic residues" evidence="1">
    <location>
        <begin position="481"/>
        <end position="494"/>
    </location>
</feature>
<dbReference type="Gene3D" id="2.60.40.640">
    <property type="match status" value="2"/>
</dbReference>
<feature type="region of interest" description="Disordered" evidence="1">
    <location>
        <begin position="1482"/>
        <end position="1533"/>
    </location>
</feature>